<name>A0A8H6VXS9_9AGAR</name>
<dbReference type="GeneID" id="59351379"/>
<accession>A0A8H6VXS9</accession>
<comment type="caution">
    <text evidence="1">The sequence shown here is derived from an EMBL/GenBank/DDBJ whole genome shotgun (WGS) entry which is preliminary data.</text>
</comment>
<evidence type="ECO:0000313" key="1">
    <source>
        <dbReference type="EMBL" id="KAF7292104.1"/>
    </source>
</evidence>
<dbReference type="RefSeq" id="XP_037214831.1">
    <property type="nucleotide sequence ID" value="XM_037368863.1"/>
</dbReference>
<sequence length="354" mass="38966">MSLATLPLELMDEIASHASSASLKKLALLGDTSLHRAALRQLYRVVQIDSVSVLEGFCNTLELRADVHASLRNLTINIDDSFMFCGQLGAVSTRIERLATLRFHTLTSLATRSALIMSLFVSADAAFPSLTSLAAPLFPELPAFLTAHCGIEHLHITCTPFAESDTEFKEAMIPATPPLPRLRVLHAPEWLVASLLLATPHTPLEKLTIIWTHPYARFTGRLSVIQQQFTCECLDHICHTAATTQLHHVGHILHGWTAVDPVHIAQAFPHLASLSFRGAAPVAPLTRLGSHGLPGADIEWFSARLRAALPLLEEIEQVRLGFEELSPLVEEELDILQEDCRAMYPCLEVIVEVK</sequence>
<evidence type="ECO:0000313" key="2">
    <source>
        <dbReference type="Proteomes" id="UP000636479"/>
    </source>
</evidence>
<organism evidence="1 2">
    <name type="scientific">Mycena indigotica</name>
    <dbReference type="NCBI Taxonomy" id="2126181"/>
    <lineage>
        <taxon>Eukaryota</taxon>
        <taxon>Fungi</taxon>
        <taxon>Dikarya</taxon>
        <taxon>Basidiomycota</taxon>
        <taxon>Agaricomycotina</taxon>
        <taxon>Agaricomycetes</taxon>
        <taxon>Agaricomycetidae</taxon>
        <taxon>Agaricales</taxon>
        <taxon>Marasmiineae</taxon>
        <taxon>Mycenaceae</taxon>
        <taxon>Mycena</taxon>
    </lineage>
</organism>
<dbReference type="Proteomes" id="UP000636479">
    <property type="component" value="Unassembled WGS sequence"/>
</dbReference>
<proteinExistence type="predicted"/>
<protein>
    <recommendedName>
        <fullName evidence="3">F-box domain-containing protein</fullName>
    </recommendedName>
</protein>
<gene>
    <name evidence="1" type="ORF">MIND_01237100</name>
</gene>
<dbReference type="AlphaFoldDB" id="A0A8H6VXS9"/>
<keyword evidence="2" id="KW-1185">Reference proteome</keyword>
<dbReference type="EMBL" id="JACAZF010000012">
    <property type="protein sequence ID" value="KAF7292104.1"/>
    <property type="molecule type" value="Genomic_DNA"/>
</dbReference>
<evidence type="ECO:0008006" key="3">
    <source>
        <dbReference type="Google" id="ProtNLM"/>
    </source>
</evidence>
<reference evidence="1" key="1">
    <citation type="submission" date="2020-05" db="EMBL/GenBank/DDBJ databases">
        <title>Mycena genomes resolve the evolution of fungal bioluminescence.</title>
        <authorList>
            <person name="Tsai I.J."/>
        </authorList>
    </citation>
    <scope>NUCLEOTIDE SEQUENCE</scope>
    <source>
        <strain evidence="1">171206Taipei</strain>
    </source>
</reference>